<dbReference type="AlphaFoldDB" id="T0ZM79"/>
<dbReference type="InterPro" id="IPR033469">
    <property type="entry name" value="CYTH-like_dom_sf"/>
</dbReference>
<dbReference type="PROSITE" id="PS51707">
    <property type="entry name" value="CYTH"/>
    <property type="match status" value="1"/>
</dbReference>
<dbReference type="SUPFAM" id="SSF55154">
    <property type="entry name" value="CYTH-like phosphatases"/>
    <property type="match status" value="1"/>
</dbReference>
<evidence type="ECO:0000259" key="1">
    <source>
        <dbReference type="PROSITE" id="PS51707"/>
    </source>
</evidence>
<accession>T0ZM79</accession>
<dbReference type="CDD" id="cd07890">
    <property type="entry name" value="CYTH-like_AC_IV-like"/>
    <property type="match status" value="1"/>
</dbReference>
<gene>
    <name evidence="2" type="ORF">B2A_13931</name>
</gene>
<keyword evidence="2" id="KW-0456">Lyase</keyword>
<organism evidence="2">
    <name type="scientific">mine drainage metagenome</name>
    <dbReference type="NCBI Taxonomy" id="410659"/>
    <lineage>
        <taxon>unclassified sequences</taxon>
        <taxon>metagenomes</taxon>
        <taxon>ecological metagenomes</taxon>
    </lineage>
</organism>
<proteinExistence type="predicted"/>
<dbReference type="EMBL" id="AUZZ01010099">
    <property type="protein sequence ID" value="EQD30895.1"/>
    <property type="molecule type" value="Genomic_DNA"/>
</dbReference>
<dbReference type="Pfam" id="PF01928">
    <property type="entry name" value="CYTH"/>
    <property type="match status" value="1"/>
</dbReference>
<name>T0ZM79_9ZZZZ</name>
<dbReference type="SMART" id="SM01118">
    <property type="entry name" value="CYTH"/>
    <property type="match status" value="1"/>
</dbReference>
<dbReference type="NCBIfam" id="TIGR00318">
    <property type="entry name" value="cyaB"/>
    <property type="match status" value="1"/>
</dbReference>
<reference evidence="2" key="2">
    <citation type="journal article" date="2014" name="ISME J.">
        <title>Microbial stratification in low pH oxic and suboxic macroscopic growths along an acid mine drainage.</title>
        <authorList>
            <person name="Mendez-Garcia C."/>
            <person name="Mesa V."/>
            <person name="Sprenger R.R."/>
            <person name="Richter M."/>
            <person name="Diez M.S."/>
            <person name="Solano J."/>
            <person name="Bargiela R."/>
            <person name="Golyshina O.V."/>
            <person name="Manteca A."/>
            <person name="Ramos J.L."/>
            <person name="Gallego J.R."/>
            <person name="Llorente I."/>
            <person name="Martins Dos Santos V.A."/>
            <person name="Jensen O.N."/>
            <person name="Pelaez A.I."/>
            <person name="Sanchez J."/>
            <person name="Ferrer M."/>
        </authorList>
    </citation>
    <scope>NUCLEOTIDE SEQUENCE</scope>
</reference>
<protein>
    <submittedName>
        <fullName evidence="2">Adenylyl cyclase CyaB</fullName>
        <ecNumber evidence="2">4.6.1.1</ecNumber>
    </submittedName>
</protein>
<dbReference type="PANTHER" id="PTHR21028:SF2">
    <property type="entry name" value="CYTH DOMAIN-CONTAINING PROTEIN"/>
    <property type="match status" value="1"/>
</dbReference>
<dbReference type="EC" id="4.6.1.1" evidence="2"/>
<dbReference type="PANTHER" id="PTHR21028">
    <property type="entry name" value="SI:CH211-156B7.4"/>
    <property type="match status" value="1"/>
</dbReference>
<comment type="caution">
    <text evidence="2">The sequence shown here is derived from an EMBL/GenBank/DDBJ whole genome shotgun (WGS) entry which is preliminary data.</text>
</comment>
<evidence type="ECO:0000313" key="2">
    <source>
        <dbReference type="EMBL" id="EQD30895.1"/>
    </source>
</evidence>
<feature type="domain" description="CYTH" evidence="1">
    <location>
        <begin position="10"/>
        <end position="188"/>
    </location>
</feature>
<dbReference type="Gene3D" id="2.40.320.10">
    <property type="entry name" value="Hypothetical Protein Pfu-838710-001"/>
    <property type="match status" value="1"/>
</dbReference>
<dbReference type="InterPro" id="IPR008173">
    <property type="entry name" value="Adenylyl_cyclase_CyaB"/>
</dbReference>
<reference evidence="2" key="1">
    <citation type="submission" date="2013-08" db="EMBL/GenBank/DDBJ databases">
        <authorList>
            <person name="Mendez C."/>
            <person name="Richter M."/>
            <person name="Ferrer M."/>
            <person name="Sanchez J."/>
        </authorList>
    </citation>
    <scope>NUCLEOTIDE SEQUENCE</scope>
</reference>
<sequence>MRGERVPKKQFETEMRLKVKDVKSLKKRLEDEGAELVAKKQYADYLFTLENRDFWDSVEALRIRIISGRDGGILTYKPSGKKAEKYMQVREYETHVDDPEAIMGMFKFLGIKPLEHVPVIKKTRYSYKLGDFNIDLDKYSKVGYFLDIELLSQKRSRDEIERVRGMARRLGFTKKDIQPSSVGFLLRDLAIKSKRRP</sequence>
<dbReference type="InterPro" id="IPR023577">
    <property type="entry name" value="CYTH_domain"/>
</dbReference>
<dbReference type="GO" id="GO:0004016">
    <property type="term" value="F:adenylate cyclase activity"/>
    <property type="evidence" value="ECO:0007669"/>
    <property type="project" value="UniProtKB-EC"/>
</dbReference>